<dbReference type="InterPro" id="IPR009011">
    <property type="entry name" value="Man6P_isomerase_rcpt-bd_dom_sf"/>
</dbReference>
<dbReference type="InterPro" id="IPR028146">
    <property type="entry name" value="PRKCSH_N"/>
</dbReference>
<dbReference type="InterPro" id="IPR044865">
    <property type="entry name" value="MRH_dom"/>
</dbReference>
<dbReference type="InterPro" id="IPR036055">
    <property type="entry name" value="LDL_receptor-like_sf"/>
</dbReference>
<dbReference type="CDD" id="cd00112">
    <property type="entry name" value="LDLa"/>
    <property type="match status" value="1"/>
</dbReference>
<keyword evidence="3" id="KW-0256">Endoplasmic reticulum</keyword>
<proteinExistence type="predicted"/>
<dbReference type="InterPro" id="IPR002172">
    <property type="entry name" value="LDrepeatLR_classA_rpt"/>
</dbReference>
<feature type="signal peptide" evidence="5">
    <location>
        <begin position="1"/>
        <end position="22"/>
    </location>
</feature>
<feature type="chain" id="PRO_5032380192" description="Glucosidase 2 subunit beta" evidence="5">
    <location>
        <begin position="23"/>
        <end position="449"/>
    </location>
</feature>
<evidence type="ECO:0000256" key="5">
    <source>
        <dbReference type="SAM" id="SignalP"/>
    </source>
</evidence>
<dbReference type="InterPro" id="IPR036607">
    <property type="entry name" value="PRKCSH"/>
</dbReference>
<dbReference type="GO" id="GO:0006491">
    <property type="term" value="P:N-glycan processing"/>
    <property type="evidence" value="ECO:0007669"/>
    <property type="project" value="TreeGrafter"/>
</dbReference>
<evidence type="ECO:0000313" key="8">
    <source>
        <dbReference type="Proteomes" id="UP000654075"/>
    </source>
</evidence>
<dbReference type="Proteomes" id="UP000654075">
    <property type="component" value="Unassembled WGS sequence"/>
</dbReference>
<evidence type="ECO:0000256" key="2">
    <source>
        <dbReference type="ARBA" id="ARBA00022729"/>
    </source>
</evidence>
<name>A0A813EMN8_POLGL</name>
<keyword evidence="4" id="KW-1015">Disulfide bond</keyword>
<evidence type="ECO:0000256" key="3">
    <source>
        <dbReference type="ARBA" id="ARBA00022824"/>
    </source>
</evidence>
<dbReference type="PANTHER" id="PTHR12630:SF1">
    <property type="entry name" value="GLUCOSIDASE 2 SUBUNIT BETA"/>
    <property type="match status" value="1"/>
</dbReference>
<dbReference type="Gene3D" id="4.10.400.10">
    <property type="entry name" value="Low-density Lipoprotein Receptor"/>
    <property type="match status" value="1"/>
</dbReference>
<dbReference type="AlphaFoldDB" id="A0A813EMN8"/>
<dbReference type="Gene3D" id="2.70.130.10">
    <property type="entry name" value="Mannose-6-phosphate receptor binding domain"/>
    <property type="match status" value="1"/>
</dbReference>
<dbReference type="EMBL" id="CAJNNV010013666">
    <property type="protein sequence ID" value="CAE8601921.1"/>
    <property type="molecule type" value="Genomic_DNA"/>
</dbReference>
<evidence type="ECO:0000313" key="7">
    <source>
        <dbReference type="EMBL" id="CAE8601921.1"/>
    </source>
</evidence>
<protein>
    <recommendedName>
        <fullName evidence="1">Glucosidase 2 subunit beta</fullName>
    </recommendedName>
</protein>
<dbReference type="OMA" id="YENGQHC"/>
<dbReference type="Pfam" id="PF12999">
    <property type="entry name" value="PRKCSH-like"/>
    <property type="match status" value="1"/>
</dbReference>
<evidence type="ECO:0000256" key="4">
    <source>
        <dbReference type="ARBA" id="ARBA00023157"/>
    </source>
</evidence>
<feature type="domain" description="MRH" evidence="6">
    <location>
        <begin position="331"/>
        <end position="431"/>
    </location>
</feature>
<organism evidence="7 8">
    <name type="scientific">Polarella glacialis</name>
    <name type="common">Dinoflagellate</name>
    <dbReference type="NCBI Taxonomy" id="89957"/>
    <lineage>
        <taxon>Eukaryota</taxon>
        <taxon>Sar</taxon>
        <taxon>Alveolata</taxon>
        <taxon>Dinophyceae</taxon>
        <taxon>Suessiales</taxon>
        <taxon>Suessiaceae</taxon>
        <taxon>Polarella</taxon>
    </lineage>
</organism>
<dbReference type="SUPFAM" id="SSF50911">
    <property type="entry name" value="Mannose 6-phosphate receptor domain"/>
    <property type="match status" value="1"/>
</dbReference>
<evidence type="ECO:0000259" key="6">
    <source>
        <dbReference type="PROSITE" id="PS51914"/>
    </source>
</evidence>
<dbReference type="PROSITE" id="PS51914">
    <property type="entry name" value="MRH"/>
    <property type="match status" value="1"/>
</dbReference>
<comment type="caution">
    <text evidence="7">The sequence shown here is derived from an EMBL/GenBank/DDBJ whole genome shotgun (WGS) entry which is preliminary data.</text>
</comment>
<dbReference type="PANTHER" id="PTHR12630">
    <property type="entry name" value="N-LINKED OLIGOSACCHARIDE PROCESSING"/>
    <property type="match status" value="1"/>
</dbReference>
<evidence type="ECO:0000256" key="1">
    <source>
        <dbReference type="ARBA" id="ARBA00022387"/>
    </source>
</evidence>
<keyword evidence="2 5" id="KW-0732">Signal</keyword>
<dbReference type="SUPFAM" id="SSF57424">
    <property type="entry name" value="LDL receptor-like module"/>
    <property type="match status" value="1"/>
</dbReference>
<accession>A0A813EMN8</accession>
<gene>
    <name evidence="7" type="ORF">PGLA1383_LOCUS20186</name>
</gene>
<dbReference type="GO" id="GO:0017177">
    <property type="term" value="C:glucosidase II complex"/>
    <property type="evidence" value="ECO:0007669"/>
    <property type="project" value="TreeGrafter"/>
</dbReference>
<sequence length="449" mass="47975">MSSGRLLLVLLGCLVGEATTEAAWASLLRGVGPVEEERYAAASSVQGFRCLSGAGQSIPLDAVNDNYCDCPDGSDEPGTAACAGQEAGGADRLFFCANSGSQRRYIYRSHVNDGICDCCDGSDEWLRGVRSCPDTCDEEGRGFREAQEAKLVAWQAGIAMQKTSSSTWAESRQLESWASEASQLRLDIPVLERGRDAKKRALDELARSKLPEVQMVQAEIAKAETEEPQKPKISEYAKWMEAGGDAAASIPAADAAKASTSVDEAAAASKGSAPALSTEESEEIDAFREAESAWSATKEMAQKAKVRLRGLEACLDPYLDGGLRALAALLEKCLKHREGTSKYKVCFFRSATQDTGSEKGISLGRWLGWDFSEGISIPRARFARGAACGSGGRRSLTVSFLCGGEAAIQSVSEPTTCAYEMDVLHPAACNVSAPPEKTEQPARLPRDEL</sequence>
<keyword evidence="8" id="KW-1185">Reference proteome</keyword>
<dbReference type="Pfam" id="PF13015">
    <property type="entry name" value="PRKCSH_1"/>
    <property type="match status" value="1"/>
</dbReference>
<reference evidence="7" key="1">
    <citation type="submission" date="2021-02" db="EMBL/GenBank/DDBJ databases">
        <authorList>
            <person name="Dougan E. K."/>
            <person name="Rhodes N."/>
            <person name="Thang M."/>
            <person name="Chan C."/>
        </authorList>
    </citation>
    <scope>NUCLEOTIDE SEQUENCE</scope>
</reference>
<dbReference type="InterPro" id="IPR039794">
    <property type="entry name" value="Gtb1-like"/>
</dbReference>
<dbReference type="OrthoDB" id="449270at2759"/>